<feature type="domain" description="Nitroreductase" evidence="3">
    <location>
        <begin position="20"/>
        <end position="164"/>
    </location>
</feature>
<dbReference type="Gene3D" id="3.40.109.10">
    <property type="entry name" value="NADH Oxidase"/>
    <property type="match status" value="1"/>
</dbReference>
<evidence type="ECO:0000313" key="5">
    <source>
        <dbReference type="Proteomes" id="UP000319143"/>
    </source>
</evidence>
<dbReference type="EMBL" id="SJPV01000001">
    <property type="protein sequence ID" value="TWU42480.1"/>
    <property type="molecule type" value="Genomic_DNA"/>
</dbReference>
<organism evidence="4 5">
    <name type="scientific">Novipirellula artificiosorum</name>
    <dbReference type="NCBI Taxonomy" id="2528016"/>
    <lineage>
        <taxon>Bacteria</taxon>
        <taxon>Pseudomonadati</taxon>
        <taxon>Planctomycetota</taxon>
        <taxon>Planctomycetia</taxon>
        <taxon>Pirellulales</taxon>
        <taxon>Pirellulaceae</taxon>
        <taxon>Novipirellula</taxon>
    </lineage>
</organism>
<keyword evidence="5" id="KW-1185">Reference proteome</keyword>
<protein>
    <submittedName>
        <fullName evidence="4">Malonic semialdehyde reductase</fullName>
    </submittedName>
</protein>
<dbReference type="AlphaFoldDB" id="A0A5C6E0U6"/>
<comment type="caution">
    <text evidence="4">The sequence shown here is derived from an EMBL/GenBank/DDBJ whole genome shotgun (WGS) entry which is preliminary data.</text>
</comment>
<evidence type="ECO:0000313" key="4">
    <source>
        <dbReference type="EMBL" id="TWU42480.1"/>
    </source>
</evidence>
<keyword evidence="2" id="KW-0560">Oxidoreductase</keyword>
<sequence length="208" mass="23793">MSSPSPKDVNPTDLGVLDAIRQRWSPYRFEDRWVEDEKVVRCLEAARWTASSYNDQPWSWIVARRQDTEPFQTMLSCLLEANQAWASQSGVLLISVIRTTFRKNQKPNRVALHDLGQAAAHLALQATQIGLQVHQMAGLNLSRVRQIYEIPDSHQPQTAIAIGYPDRSAPVTEVDRELQQRETRARERMPLRDQVFSSKWGNTSSILK</sequence>
<name>A0A5C6E0U6_9BACT</name>
<evidence type="ECO:0000259" key="3">
    <source>
        <dbReference type="Pfam" id="PF00881"/>
    </source>
</evidence>
<gene>
    <name evidence="4" type="ORF">Poly41_07770</name>
</gene>
<accession>A0A5C6E0U6</accession>
<comment type="similarity">
    <text evidence="1">Belongs to the nitroreductase family.</text>
</comment>
<dbReference type="GO" id="GO:0016491">
    <property type="term" value="F:oxidoreductase activity"/>
    <property type="evidence" value="ECO:0007669"/>
    <property type="project" value="UniProtKB-KW"/>
</dbReference>
<dbReference type="InterPro" id="IPR000415">
    <property type="entry name" value="Nitroreductase-like"/>
</dbReference>
<dbReference type="RefSeq" id="WP_146524536.1">
    <property type="nucleotide sequence ID" value="NZ_SJPV01000001.1"/>
</dbReference>
<dbReference type="SUPFAM" id="SSF55469">
    <property type="entry name" value="FMN-dependent nitroreductase-like"/>
    <property type="match status" value="1"/>
</dbReference>
<reference evidence="4 5" key="1">
    <citation type="submission" date="2019-02" db="EMBL/GenBank/DDBJ databases">
        <title>Deep-cultivation of Planctomycetes and their phenomic and genomic characterization uncovers novel biology.</title>
        <authorList>
            <person name="Wiegand S."/>
            <person name="Jogler M."/>
            <person name="Boedeker C."/>
            <person name="Pinto D."/>
            <person name="Vollmers J."/>
            <person name="Rivas-Marin E."/>
            <person name="Kohn T."/>
            <person name="Peeters S.H."/>
            <person name="Heuer A."/>
            <person name="Rast P."/>
            <person name="Oberbeckmann S."/>
            <person name="Bunk B."/>
            <person name="Jeske O."/>
            <person name="Meyerdierks A."/>
            <person name="Storesund J.E."/>
            <person name="Kallscheuer N."/>
            <person name="Luecker S."/>
            <person name="Lage O.M."/>
            <person name="Pohl T."/>
            <person name="Merkel B.J."/>
            <person name="Hornburger P."/>
            <person name="Mueller R.-W."/>
            <person name="Bruemmer F."/>
            <person name="Labrenz M."/>
            <person name="Spormann A.M."/>
            <person name="Op Den Camp H."/>
            <person name="Overmann J."/>
            <person name="Amann R."/>
            <person name="Jetten M.S.M."/>
            <person name="Mascher T."/>
            <person name="Medema M.H."/>
            <person name="Devos D.P."/>
            <person name="Kaster A.-K."/>
            <person name="Ovreas L."/>
            <person name="Rohde M."/>
            <person name="Galperin M.Y."/>
            <person name="Jogler C."/>
        </authorList>
    </citation>
    <scope>NUCLEOTIDE SEQUENCE [LARGE SCALE GENOMIC DNA]</scope>
    <source>
        <strain evidence="4 5">Poly41</strain>
    </source>
</reference>
<dbReference type="CDD" id="cd02138">
    <property type="entry name" value="TdsD-like"/>
    <property type="match status" value="1"/>
</dbReference>
<evidence type="ECO:0000256" key="2">
    <source>
        <dbReference type="ARBA" id="ARBA00023002"/>
    </source>
</evidence>
<dbReference type="PANTHER" id="PTHR43673:SF10">
    <property type="entry name" value="NADH DEHYDROGENASE_NAD(P)H NITROREDUCTASE XCC3605-RELATED"/>
    <property type="match status" value="1"/>
</dbReference>
<dbReference type="Pfam" id="PF00881">
    <property type="entry name" value="Nitroreductase"/>
    <property type="match status" value="1"/>
</dbReference>
<dbReference type="InterPro" id="IPR029479">
    <property type="entry name" value="Nitroreductase"/>
</dbReference>
<dbReference type="Proteomes" id="UP000319143">
    <property type="component" value="Unassembled WGS sequence"/>
</dbReference>
<proteinExistence type="inferred from homology"/>
<dbReference type="OrthoDB" id="9782629at2"/>
<dbReference type="PANTHER" id="PTHR43673">
    <property type="entry name" value="NAD(P)H NITROREDUCTASE YDGI-RELATED"/>
    <property type="match status" value="1"/>
</dbReference>
<evidence type="ECO:0000256" key="1">
    <source>
        <dbReference type="ARBA" id="ARBA00007118"/>
    </source>
</evidence>